<keyword evidence="1" id="KW-1133">Transmembrane helix</keyword>
<keyword evidence="3" id="KW-1185">Reference proteome</keyword>
<feature type="transmembrane region" description="Helical" evidence="1">
    <location>
        <begin position="168"/>
        <end position="188"/>
    </location>
</feature>
<feature type="transmembrane region" description="Helical" evidence="1">
    <location>
        <begin position="142"/>
        <end position="162"/>
    </location>
</feature>
<dbReference type="Proteomes" id="UP001596407">
    <property type="component" value="Unassembled WGS sequence"/>
</dbReference>
<evidence type="ECO:0000313" key="2">
    <source>
        <dbReference type="EMBL" id="MFC7081847.1"/>
    </source>
</evidence>
<keyword evidence="1" id="KW-0472">Membrane</keyword>
<name>A0ABD5WMR7_9EURY</name>
<organism evidence="2 3">
    <name type="scientific">Halorussus caseinilyticus</name>
    <dbReference type="NCBI Taxonomy" id="3034025"/>
    <lineage>
        <taxon>Archaea</taxon>
        <taxon>Methanobacteriati</taxon>
        <taxon>Methanobacteriota</taxon>
        <taxon>Stenosarchaea group</taxon>
        <taxon>Halobacteria</taxon>
        <taxon>Halobacteriales</taxon>
        <taxon>Haladaptataceae</taxon>
        <taxon>Halorussus</taxon>
    </lineage>
</organism>
<keyword evidence="1" id="KW-0812">Transmembrane</keyword>
<dbReference type="AlphaFoldDB" id="A0ABD5WMR7"/>
<reference evidence="2 3" key="1">
    <citation type="journal article" date="2019" name="Int. J. Syst. Evol. Microbiol.">
        <title>The Global Catalogue of Microorganisms (GCM) 10K type strain sequencing project: providing services to taxonomists for standard genome sequencing and annotation.</title>
        <authorList>
            <consortium name="The Broad Institute Genomics Platform"/>
            <consortium name="The Broad Institute Genome Sequencing Center for Infectious Disease"/>
            <person name="Wu L."/>
            <person name="Ma J."/>
        </authorList>
    </citation>
    <scope>NUCLEOTIDE SEQUENCE [LARGE SCALE GENOMIC DNA]</scope>
    <source>
        <strain evidence="2 3">DT72</strain>
    </source>
</reference>
<comment type="caution">
    <text evidence="2">The sequence shown here is derived from an EMBL/GenBank/DDBJ whole genome shotgun (WGS) entry which is preliminary data.</text>
</comment>
<evidence type="ECO:0000313" key="3">
    <source>
        <dbReference type="Proteomes" id="UP001596407"/>
    </source>
</evidence>
<evidence type="ECO:0000256" key="1">
    <source>
        <dbReference type="SAM" id="Phobius"/>
    </source>
</evidence>
<accession>A0ABD5WMR7</accession>
<evidence type="ECO:0008006" key="4">
    <source>
        <dbReference type="Google" id="ProtNLM"/>
    </source>
</evidence>
<dbReference type="EMBL" id="JBHSZH010000005">
    <property type="protein sequence ID" value="MFC7081847.1"/>
    <property type="molecule type" value="Genomic_DNA"/>
</dbReference>
<proteinExistence type="predicted"/>
<dbReference type="RefSeq" id="WP_382210176.1">
    <property type="nucleotide sequence ID" value="NZ_JBHSZH010000005.1"/>
</dbReference>
<protein>
    <recommendedName>
        <fullName evidence="4">SMODS and SLOG-associating 2TM effector domain-containing protein</fullName>
    </recommendedName>
</protein>
<gene>
    <name evidence="2" type="ORF">ACFQJ6_18855</name>
</gene>
<sequence>MNSDKEAEIYKSGYEELQNTVENQLADHHELNQRAIDLAKIDILAVSIVVSGTSLSQQIRGIPLIIAGLGPYCFLFGTASKSTVPVSSRTVLVRGADEQIGDLVDNGGDMAEHYRNLMISFKKMVKYCKESYDDGVRYFRDALWSSSAAILLFSALVPRALIQDYPDYGDYLVVIVVAIALICGRYLYADE</sequence>